<dbReference type="Proteomes" id="UP001415857">
    <property type="component" value="Unassembled WGS sequence"/>
</dbReference>
<protein>
    <submittedName>
        <fullName evidence="1">Uncharacterized protein</fullName>
    </submittedName>
</protein>
<comment type="caution">
    <text evidence="1">The sequence shown here is derived from an EMBL/GenBank/DDBJ whole genome shotgun (WGS) entry which is preliminary data.</text>
</comment>
<dbReference type="AlphaFoldDB" id="A0AAP0WNE2"/>
<dbReference type="EMBL" id="JBBPBK010000011">
    <property type="protein sequence ID" value="KAK9274539.1"/>
    <property type="molecule type" value="Genomic_DNA"/>
</dbReference>
<evidence type="ECO:0000313" key="1">
    <source>
        <dbReference type="EMBL" id="KAK9274539.1"/>
    </source>
</evidence>
<proteinExistence type="predicted"/>
<name>A0AAP0WNE2_LIQFO</name>
<evidence type="ECO:0000313" key="2">
    <source>
        <dbReference type="Proteomes" id="UP001415857"/>
    </source>
</evidence>
<accession>A0AAP0WNE2</accession>
<sequence length="59" mass="6288">MAEEPEVLGSERVKSLVNVKNLPNTTVPSAQANGLRGGTSRGRMEFSLVLFDLKSSLGV</sequence>
<gene>
    <name evidence="1" type="ORF">L1049_021788</name>
</gene>
<organism evidence="1 2">
    <name type="scientific">Liquidambar formosana</name>
    <name type="common">Formosan gum</name>
    <dbReference type="NCBI Taxonomy" id="63359"/>
    <lineage>
        <taxon>Eukaryota</taxon>
        <taxon>Viridiplantae</taxon>
        <taxon>Streptophyta</taxon>
        <taxon>Embryophyta</taxon>
        <taxon>Tracheophyta</taxon>
        <taxon>Spermatophyta</taxon>
        <taxon>Magnoliopsida</taxon>
        <taxon>eudicotyledons</taxon>
        <taxon>Gunneridae</taxon>
        <taxon>Pentapetalae</taxon>
        <taxon>Saxifragales</taxon>
        <taxon>Altingiaceae</taxon>
        <taxon>Liquidambar</taxon>
    </lineage>
</organism>
<reference evidence="1 2" key="1">
    <citation type="journal article" date="2024" name="Plant J.">
        <title>Genome sequences and population genomics reveal climatic adaptation and genomic divergence between two closely related sweetgum species.</title>
        <authorList>
            <person name="Xu W.Q."/>
            <person name="Ren C.Q."/>
            <person name="Zhang X.Y."/>
            <person name="Comes H.P."/>
            <person name="Liu X.H."/>
            <person name="Li Y.G."/>
            <person name="Kettle C.J."/>
            <person name="Jalonen R."/>
            <person name="Gaisberger H."/>
            <person name="Ma Y.Z."/>
            <person name="Qiu Y.X."/>
        </authorList>
    </citation>
    <scope>NUCLEOTIDE SEQUENCE [LARGE SCALE GENOMIC DNA]</scope>
    <source>
        <strain evidence="1">Hangzhou</strain>
    </source>
</reference>
<keyword evidence="2" id="KW-1185">Reference proteome</keyword>